<organism evidence="11 12">
    <name type="scientific">Lottia gigantea</name>
    <name type="common">Giant owl limpet</name>
    <dbReference type="NCBI Taxonomy" id="225164"/>
    <lineage>
        <taxon>Eukaryota</taxon>
        <taxon>Metazoa</taxon>
        <taxon>Spiralia</taxon>
        <taxon>Lophotrochozoa</taxon>
        <taxon>Mollusca</taxon>
        <taxon>Gastropoda</taxon>
        <taxon>Patellogastropoda</taxon>
        <taxon>Lottioidea</taxon>
        <taxon>Lottiidae</taxon>
        <taxon>Lottia</taxon>
    </lineage>
</organism>
<dbReference type="OMA" id="NICHPYS"/>
<dbReference type="PROSITE" id="PS00237">
    <property type="entry name" value="G_PROTEIN_RECEP_F1_1"/>
    <property type="match status" value="1"/>
</dbReference>
<dbReference type="AlphaFoldDB" id="V4AAL8"/>
<keyword evidence="5 9" id="KW-0472">Membrane</keyword>
<dbReference type="PANTHER" id="PTHR24243">
    <property type="entry name" value="G-PROTEIN COUPLED RECEPTOR"/>
    <property type="match status" value="1"/>
</dbReference>
<dbReference type="Proteomes" id="UP000030746">
    <property type="component" value="Unassembled WGS sequence"/>
</dbReference>
<evidence type="ECO:0000256" key="7">
    <source>
        <dbReference type="ARBA" id="ARBA00023224"/>
    </source>
</evidence>
<dbReference type="GeneID" id="20239120"/>
<evidence type="ECO:0000259" key="10">
    <source>
        <dbReference type="PROSITE" id="PS50262"/>
    </source>
</evidence>
<dbReference type="HOGENOM" id="CLU_1257323_0_0_1"/>
<keyword evidence="2 8" id="KW-0812">Transmembrane</keyword>
<feature type="transmembrane region" description="Helical" evidence="9">
    <location>
        <begin position="45"/>
        <end position="63"/>
    </location>
</feature>
<feature type="transmembrane region" description="Helical" evidence="9">
    <location>
        <begin position="84"/>
        <end position="104"/>
    </location>
</feature>
<dbReference type="InterPro" id="IPR000276">
    <property type="entry name" value="GPCR_Rhodpsn"/>
</dbReference>
<keyword evidence="6 8" id="KW-0675">Receptor</keyword>
<dbReference type="EMBL" id="KB202124">
    <property type="protein sequence ID" value="ESO92130.1"/>
    <property type="molecule type" value="Genomic_DNA"/>
</dbReference>
<dbReference type="CTD" id="20239120"/>
<keyword evidence="4 8" id="KW-0297">G-protein coupled receptor</keyword>
<dbReference type="Gene3D" id="1.20.1070.10">
    <property type="entry name" value="Rhodopsin 7-helix transmembrane proteins"/>
    <property type="match status" value="1"/>
</dbReference>
<feature type="transmembrane region" description="Helical" evidence="9">
    <location>
        <begin position="7"/>
        <end position="25"/>
    </location>
</feature>
<evidence type="ECO:0000256" key="9">
    <source>
        <dbReference type="SAM" id="Phobius"/>
    </source>
</evidence>
<evidence type="ECO:0000313" key="12">
    <source>
        <dbReference type="Proteomes" id="UP000030746"/>
    </source>
</evidence>
<evidence type="ECO:0000256" key="2">
    <source>
        <dbReference type="ARBA" id="ARBA00022692"/>
    </source>
</evidence>
<comment type="similarity">
    <text evidence="8">Belongs to the G-protein coupled receptor 1 family.</text>
</comment>
<dbReference type="GO" id="GO:0008188">
    <property type="term" value="F:neuropeptide receptor activity"/>
    <property type="evidence" value="ECO:0007669"/>
    <property type="project" value="TreeGrafter"/>
</dbReference>
<evidence type="ECO:0000313" key="11">
    <source>
        <dbReference type="EMBL" id="ESO92130.1"/>
    </source>
</evidence>
<evidence type="ECO:0000256" key="8">
    <source>
        <dbReference type="RuleBase" id="RU000688"/>
    </source>
</evidence>
<feature type="domain" description="G-protein coupled receptors family 1 profile" evidence="10">
    <location>
        <begin position="1"/>
        <end position="220"/>
    </location>
</feature>
<gene>
    <name evidence="11" type="ORF">LOTGIDRAFT_162781</name>
</gene>
<dbReference type="OrthoDB" id="5962705at2759"/>
<protein>
    <recommendedName>
        <fullName evidence="10">G-protein coupled receptors family 1 profile domain-containing protein</fullName>
    </recommendedName>
</protein>
<dbReference type="RefSeq" id="XP_009057057.1">
    <property type="nucleotide sequence ID" value="XM_009058809.1"/>
</dbReference>
<reference evidence="11 12" key="1">
    <citation type="journal article" date="2013" name="Nature">
        <title>Insights into bilaterian evolution from three spiralian genomes.</title>
        <authorList>
            <person name="Simakov O."/>
            <person name="Marletaz F."/>
            <person name="Cho S.J."/>
            <person name="Edsinger-Gonzales E."/>
            <person name="Havlak P."/>
            <person name="Hellsten U."/>
            <person name="Kuo D.H."/>
            <person name="Larsson T."/>
            <person name="Lv J."/>
            <person name="Arendt D."/>
            <person name="Savage R."/>
            <person name="Osoegawa K."/>
            <person name="de Jong P."/>
            <person name="Grimwood J."/>
            <person name="Chapman J.A."/>
            <person name="Shapiro H."/>
            <person name="Aerts A."/>
            <person name="Otillar R.P."/>
            <person name="Terry A.Y."/>
            <person name="Boore J.L."/>
            <person name="Grigoriev I.V."/>
            <person name="Lindberg D.R."/>
            <person name="Seaver E.C."/>
            <person name="Weisblat D.A."/>
            <person name="Putnam N.H."/>
            <person name="Rokhsar D.S."/>
        </authorList>
    </citation>
    <scope>NUCLEOTIDE SEQUENCE [LARGE SCALE GENOMIC DNA]</scope>
</reference>
<dbReference type="PRINTS" id="PR00237">
    <property type="entry name" value="GPCRRHODOPSN"/>
</dbReference>
<dbReference type="PROSITE" id="PS50262">
    <property type="entry name" value="G_PROTEIN_RECEP_F1_2"/>
    <property type="match status" value="1"/>
</dbReference>
<keyword evidence="7 8" id="KW-0807">Transducer</keyword>
<dbReference type="KEGG" id="lgi:LOTGIDRAFT_162781"/>
<evidence type="ECO:0000256" key="3">
    <source>
        <dbReference type="ARBA" id="ARBA00022989"/>
    </source>
</evidence>
<feature type="transmembrane region" description="Helical" evidence="9">
    <location>
        <begin position="139"/>
        <end position="163"/>
    </location>
</feature>
<dbReference type="SUPFAM" id="SSF81321">
    <property type="entry name" value="Family A G protein-coupled receptor-like"/>
    <property type="match status" value="1"/>
</dbReference>
<dbReference type="Pfam" id="PF00001">
    <property type="entry name" value="7tm_1"/>
    <property type="match status" value="1"/>
</dbReference>
<evidence type="ECO:0000256" key="4">
    <source>
        <dbReference type="ARBA" id="ARBA00023040"/>
    </source>
</evidence>
<keyword evidence="12" id="KW-1185">Reference proteome</keyword>
<dbReference type="InterPro" id="IPR017452">
    <property type="entry name" value="GPCR_Rhodpsn_7TM"/>
</dbReference>
<comment type="subcellular location">
    <subcellularLocation>
        <location evidence="1">Membrane</location>
        <topology evidence="1">Multi-pass membrane protein</topology>
    </subcellularLocation>
</comment>
<accession>V4AAL8</accession>
<name>V4AAL8_LOTGI</name>
<sequence length="220" mass="25597">MDDFLVLWMYWIIGGFWTALPPELYTIWEAYPWIFGEPFCIFKSFLMELTAYASILTITAFTCERYVAIVHPMRGQKVSVLSRAVKVIVFIWIVSGLCALPYPIHTRIYHFVTDPRNGQPIRDSLLCNIPYEWVQKMTYMFQISTFVFFVIPMTVITVMYILIGMKLHQKEKITSNVNNPLVGKTAAARARKAVLKMLGGYNSIFSKHLDSYFLYYFSSM</sequence>
<dbReference type="PANTHER" id="PTHR24243:SF208">
    <property type="entry name" value="PYROKININ-1 RECEPTOR"/>
    <property type="match status" value="1"/>
</dbReference>
<dbReference type="GO" id="GO:0005886">
    <property type="term" value="C:plasma membrane"/>
    <property type="evidence" value="ECO:0007669"/>
    <property type="project" value="TreeGrafter"/>
</dbReference>
<evidence type="ECO:0000256" key="1">
    <source>
        <dbReference type="ARBA" id="ARBA00004141"/>
    </source>
</evidence>
<keyword evidence="3 9" id="KW-1133">Transmembrane helix</keyword>
<dbReference type="STRING" id="225164.V4AAL8"/>
<evidence type="ECO:0000256" key="5">
    <source>
        <dbReference type="ARBA" id="ARBA00023136"/>
    </source>
</evidence>
<evidence type="ECO:0000256" key="6">
    <source>
        <dbReference type="ARBA" id="ARBA00023170"/>
    </source>
</evidence>
<proteinExistence type="inferred from homology"/>